<keyword evidence="3" id="KW-1185">Reference proteome</keyword>
<dbReference type="EMBL" id="CM000847">
    <property type="protein sequence ID" value="KRH16615.1"/>
    <property type="molecule type" value="Genomic_DNA"/>
</dbReference>
<reference evidence="1" key="3">
    <citation type="submission" date="2018-07" db="EMBL/GenBank/DDBJ databases">
        <title>WGS assembly of Glycine max.</title>
        <authorList>
            <person name="Schmutz J."/>
            <person name="Cannon S."/>
            <person name="Schlueter J."/>
            <person name="Ma J."/>
            <person name="Mitros T."/>
            <person name="Nelson W."/>
            <person name="Hyten D."/>
            <person name="Song Q."/>
            <person name="Thelen J."/>
            <person name="Cheng J."/>
            <person name="Xu D."/>
            <person name="Hellsten U."/>
            <person name="May G."/>
            <person name="Yu Y."/>
            <person name="Sakurai T."/>
            <person name="Umezawa T."/>
            <person name="Bhattacharyya M."/>
            <person name="Sandhu D."/>
            <person name="Valliyodan B."/>
            <person name="Lindquist E."/>
            <person name="Peto M."/>
            <person name="Grant D."/>
            <person name="Shu S."/>
            <person name="Goodstein D."/>
            <person name="Barry K."/>
            <person name="Futrell-Griggs M."/>
            <person name="Abernathy B."/>
            <person name="Du J."/>
            <person name="Tian Z."/>
            <person name="Zhu L."/>
            <person name="Gill N."/>
            <person name="Joshi T."/>
            <person name="Libault M."/>
            <person name="Sethuraman A."/>
            <person name="Zhang X."/>
            <person name="Shinozaki K."/>
            <person name="Nguyen H."/>
            <person name="Wing R."/>
            <person name="Cregan P."/>
            <person name="Specht J."/>
            <person name="Grimwood J."/>
            <person name="Rokhsar D."/>
            <person name="Stacey G."/>
            <person name="Shoemaker R."/>
            <person name="Jackson S."/>
        </authorList>
    </citation>
    <scope>NUCLEOTIDE SEQUENCE</scope>
    <source>
        <tissue evidence="1">Callus</tissue>
    </source>
</reference>
<evidence type="ECO:0000313" key="3">
    <source>
        <dbReference type="Proteomes" id="UP000008827"/>
    </source>
</evidence>
<dbReference type="InParanoid" id="A0A0R0GEP2"/>
<protein>
    <submittedName>
        <fullName evidence="1 2">Uncharacterized protein</fullName>
    </submittedName>
</protein>
<dbReference type="EnsemblPlants" id="KRH16615">
    <property type="protein sequence ID" value="KRH16615"/>
    <property type="gene ID" value="GLYMA_14G165900"/>
</dbReference>
<reference evidence="2" key="2">
    <citation type="submission" date="2018-02" db="UniProtKB">
        <authorList>
            <consortium name="EnsemblPlants"/>
        </authorList>
    </citation>
    <scope>IDENTIFICATION</scope>
    <source>
        <strain evidence="2">Williams 82</strain>
    </source>
</reference>
<organism evidence="1">
    <name type="scientific">Glycine max</name>
    <name type="common">Soybean</name>
    <name type="synonym">Glycine hispida</name>
    <dbReference type="NCBI Taxonomy" id="3847"/>
    <lineage>
        <taxon>Eukaryota</taxon>
        <taxon>Viridiplantae</taxon>
        <taxon>Streptophyta</taxon>
        <taxon>Embryophyta</taxon>
        <taxon>Tracheophyta</taxon>
        <taxon>Spermatophyta</taxon>
        <taxon>Magnoliopsida</taxon>
        <taxon>eudicotyledons</taxon>
        <taxon>Gunneridae</taxon>
        <taxon>Pentapetalae</taxon>
        <taxon>rosids</taxon>
        <taxon>fabids</taxon>
        <taxon>Fabales</taxon>
        <taxon>Fabaceae</taxon>
        <taxon>Papilionoideae</taxon>
        <taxon>50 kb inversion clade</taxon>
        <taxon>NPAAA clade</taxon>
        <taxon>indigoferoid/millettioid clade</taxon>
        <taxon>Phaseoleae</taxon>
        <taxon>Glycine</taxon>
        <taxon>Glycine subgen. Soja</taxon>
    </lineage>
</organism>
<reference evidence="1 2" key="1">
    <citation type="journal article" date="2010" name="Nature">
        <title>Genome sequence of the palaeopolyploid soybean.</title>
        <authorList>
            <person name="Schmutz J."/>
            <person name="Cannon S.B."/>
            <person name="Schlueter J."/>
            <person name="Ma J."/>
            <person name="Mitros T."/>
            <person name="Nelson W."/>
            <person name="Hyten D.L."/>
            <person name="Song Q."/>
            <person name="Thelen J.J."/>
            <person name="Cheng J."/>
            <person name="Xu D."/>
            <person name="Hellsten U."/>
            <person name="May G.D."/>
            <person name="Yu Y."/>
            <person name="Sakurai T."/>
            <person name="Umezawa T."/>
            <person name="Bhattacharyya M.K."/>
            <person name="Sandhu D."/>
            <person name="Valliyodan B."/>
            <person name="Lindquist E."/>
            <person name="Peto M."/>
            <person name="Grant D."/>
            <person name="Shu S."/>
            <person name="Goodstein D."/>
            <person name="Barry K."/>
            <person name="Futrell-Griggs M."/>
            <person name="Abernathy B."/>
            <person name="Du J."/>
            <person name="Tian Z."/>
            <person name="Zhu L."/>
            <person name="Gill N."/>
            <person name="Joshi T."/>
            <person name="Libault M."/>
            <person name="Sethuraman A."/>
            <person name="Zhang X.-C."/>
            <person name="Shinozaki K."/>
            <person name="Nguyen H.T."/>
            <person name="Wing R.A."/>
            <person name="Cregan P."/>
            <person name="Specht J."/>
            <person name="Grimwood J."/>
            <person name="Rokhsar D."/>
            <person name="Stacey G."/>
            <person name="Shoemaker R.C."/>
            <person name="Jackson S.A."/>
        </authorList>
    </citation>
    <scope>NUCLEOTIDE SEQUENCE</scope>
    <source>
        <strain evidence="2">cv. Williams 82</strain>
        <tissue evidence="1">Callus</tissue>
    </source>
</reference>
<name>A0A0R0GEP2_SOYBN</name>
<gene>
    <name evidence="1" type="ORF">GLYMA_14G165900</name>
</gene>
<dbReference type="Gramene" id="KRH16615">
    <property type="protein sequence ID" value="KRH16615"/>
    <property type="gene ID" value="GLYMA_14G165900"/>
</dbReference>
<sequence>MMGRNQKQGDIMETKWKVQNTKCLVYGGIKSWPASFHGYLVRQIPCPLRTTTQDCWITHQCHPIHAATKVFYCIPFMLQLHNKSVPFNQGIRQVFHSSDL</sequence>
<evidence type="ECO:0000313" key="2">
    <source>
        <dbReference type="EnsemblPlants" id="KRH16615"/>
    </source>
</evidence>
<dbReference type="Proteomes" id="UP000008827">
    <property type="component" value="Chromosome 14"/>
</dbReference>
<accession>A0A0R0GEP2</accession>
<dbReference type="AlphaFoldDB" id="A0A0R0GEP2"/>
<evidence type="ECO:0000313" key="1">
    <source>
        <dbReference type="EMBL" id="KRH16615.1"/>
    </source>
</evidence>
<proteinExistence type="predicted"/>